<dbReference type="PIRSF" id="PIRSF000089">
    <property type="entry name" value="Electra_flavoP_a"/>
    <property type="match status" value="1"/>
</dbReference>
<accession>A0A858BV25</accession>
<protein>
    <submittedName>
        <fullName evidence="4">Electron transfer flavoprotein subunit alpha/FixB family protein</fullName>
    </submittedName>
</protein>
<dbReference type="GO" id="GO:0033539">
    <property type="term" value="P:fatty acid beta-oxidation using acyl-CoA dehydrogenase"/>
    <property type="evidence" value="ECO:0007669"/>
    <property type="project" value="TreeGrafter"/>
</dbReference>
<evidence type="ECO:0000313" key="4">
    <source>
        <dbReference type="EMBL" id="QIB68905.1"/>
    </source>
</evidence>
<dbReference type="Pfam" id="PF00766">
    <property type="entry name" value="ETF_alpha"/>
    <property type="match status" value="1"/>
</dbReference>
<dbReference type="RefSeq" id="WP_163065768.1">
    <property type="nucleotide sequence ID" value="NZ_CP048649.1"/>
</dbReference>
<name>A0A858BV25_9FIRM</name>
<dbReference type="Gene3D" id="3.40.50.620">
    <property type="entry name" value="HUPs"/>
    <property type="match status" value="1"/>
</dbReference>
<dbReference type="GO" id="GO:0050660">
    <property type="term" value="F:flavin adenine dinucleotide binding"/>
    <property type="evidence" value="ECO:0007669"/>
    <property type="project" value="InterPro"/>
</dbReference>
<feature type="binding site" evidence="2">
    <location>
        <begin position="256"/>
        <end position="260"/>
    </location>
    <ligand>
        <name>FAD</name>
        <dbReference type="ChEBI" id="CHEBI:57692"/>
    </ligand>
</feature>
<dbReference type="AlphaFoldDB" id="A0A858BV25"/>
<dbReference type="PANTHER" id="PTHR43153">
    <property type="entry name" value="ELECTRON TRANSFER FLAVOPROTEIN ALPHA"/>
    <property type="match status" value="1"/>
</dbReference>
<evidence type="ECO:0000256" key="1">
    <source>
        <dbReference type="ARBA" id="ARBA00005817"/>
    </source>
</evidence>
<keyword evidence="5" id="KW-1185">Reference proteome</keyword>
<dbReference type="Proteomes" id="UP000466848">
    <property type="component" value="Chromosome"/>
</dbReference>
<feature type="binding site" evidence="2">
    <location>
        <position position="294"/>
    </location>
    <ligand>
        <name>FAD</name>
        <dbReference type="ChEBI" id="CHEBI:57692"/>
    </ligand>
</feature>
<dbReference type="InterPro" id="IPR001308">
    <property type="entry name" value="ETF_a/FixB"/>
</dbReference>
<dbReference type="CDD" id="cd01715">
    <property type="entry name" value="ETF_alpha"/>
    <property type="match status" value="1"/>
</dbReference>
<dbReference type="InterPro" id="IPR014729">
    <property type="entry name" value="Rossmann-like_a/b/a_fold"/>
</dbReference>
<dbReference type="InterPro" id="IPR033947">
    <property type="entry name" value="ETF_alpha_N"/>
</dbReference>
<proteinExistence type="inferred from homology"/>
<dbReference type="SUPFAM" id="SSF52402">
    <property type="entry name" value="Adenine nucleotide alpha hydrolases-like"/>
    <property type="match status" value="1"/>
</dbReference>
<feature type="domain" description="Electron transfer flavoprotein alpha/beta-subunit N-terminal" evidence="3">
    <location>
        <begin position="7"/>
        <end position="195"/>
    </location>
</feature>
<feature type="binding site" evidence="2">
    <location>
        <position position="217"/>
    </location>
    <ligand>
        <name>FAD</name>
        <dbReference type="ChEBI" id="CHEBI:57692"/>
    </ligand>
</feature>
<feature type="binding site" evidence="2">
    <location>
        <begin position="273"/>
        <end position="280"/>
    </location>
    <ligand>
        <name>FAD</name>
        <dbReference type="ChEBI" id="CHEBI:57692"/>
    </ligand>
</feature>
<evidence type="ECO:0000313" key="5">
    <source>
        <dbReference type="Proteomes" id="UP000466848"/>
    </source>
</evidence>
<dbReference type="EMBL" id="CP048649">
    <property type="protein sequence ID" value="QIB68905.1"/>
    <property type="molecule type" value="Genomic_DNA"/>
</dbReference>
<gene>
    <name evidence="4" type="ORF">Ami103574_06025</name>
</gene>
<comment type="similarity">
    <text evidence="1">Belongs to the ETF alpha-subunit/FixB family.</text>
</comment>
<comment type="cofactor">
    <cofactor evidence="2">
        <name>FAD</name>
        <dbReference type="ChEBI" id="CHEBI:57692"/>
    </cofactor>
    <text evidence="2">Binds 1 FAD per dimer.</text>
</comment>
<dbReference type="GO" id="GO:0009055">
    <property type="term" value="F:electron transfer activity"/>
    <property type="evidence" value="ECO:0007669"/>
    <property type="project" value="InterPro"/>
</dbReference>
<evidence type="ECO:0000259" key="3">
    <source>
        <dbReference type="SMART" id="SM00893"/>
    </source>
</evidence>
<dbReference type="Pfam" id="PF01012">
    <property type="entry name" value="ETF"/>
    <property type="match status" value="1"/>
</dbReference>
<dbReference type="InterPro" id="IPR014730">
    <property type="entry name" value="ETF_a/b_N"/>
</dbReference>
<evidence type="ECO:0000256" key="2">
    <source>
        <dbReference type="PIRSR" id="PIRSR000089-1"/>
    </source>
</evidence>
<dbReference type="SMART" id="SM00893">
    <property type="entry name" value="ETF"/>
    <property type="match status" value="1"/>
</dbReference>
<sequence>MKSSENLLVFAECNKEGIHPVAFELLAKGKELCEKSGSALHCLVLGNQDTEILDLQELNIRGADEVFYIKDDCFTWAEECLYKENIVPFIRERNPHTVLFGATNFGRSLAPRVAAALQTGLTADCTNLTMDEDGRLIQIRPAFSNNILAHIKTLSYPQIATIRYKEFQEAERDEAREAKLTVLEAYRKAYEGATVLESLREQEFDITKAEVVVSGGRGIKRKEDLQMLQELAELLGGELGVSRALVDGGMISSAHQIGYSGNRVKPKVYIACGISGAPQHIAGMKDADLIIAINKDPSAPIFKFADYGYVGNLYEVIPQMISGIKNGVQGGEFG</sequence>
<dbReference type="Gene3D" id="3.40.50.1220">
    <property type="entry name" value="TPP-binding domain"/>
    <property type="match status" value="1"/>
</dbReference>
<reference evidence="4 5" key="1">
    <citation type="submission" date="2020-02" db="EMBL/GenBank/DDBJ databases">
        <authorList>
            <person name="Kim Y.B."/>
            <person name="Roh S.W."/>
        </authorList>
    </citation>
    <scope>NUCLEOTIDE SEQUENCE [LARGE SCALE GENOMIC DNA]</scope>
    <source>
        <strain evidence="4 5">DSM 103574</strain>
    </source>
</reference>
<dbReference type="PANTHER" id="PTHR43153:SF1">
    <property type="entry name" value="ELECTRON TRANSFER FLAVOPROTEIN SUBUNIT ALPHA, MITOCHONDRIAL"/>
    <property type="match status" value="1"/>
</dbReference>
<keyword evidence="2" id="KW-0285">Flavoprotein</keyword>
<dbReference type="KEGG" id="abut:Ami103574_06025"/>
<dbReference type="SUPFAM" id="SSF52467">
    <property type="entry name" value="DHS-like NAD/FAD-binding domain"/>
    <property type="match status" value="1"/>
</dbReference>
<dbReference type="InterPro" id="IPR029035">
    <property type="entry name" value="DHS-like_NAD/FAD-binding_dom"/>
</dbReference>
<feature type="binding site" evidence="2">
    <location>
        <begin position="242"/>
        <end position="243"/>
    </location>
    <ligand>
        <name>FAD</name>
        <dbReference type="ChEBI" id="CHEBI:57692"/>
    </ligand>
</feature>
<dbReference type="InterPro" id="IPR014731">
    <property type="entry name" value="ETF_asu_C"/>
</dbReference>
<organism evidence="4 5">
    <name type="scientific">Aminipila butyrica</name>
    <dbReference type="NCBI Taxonomy" id="433296"/>
    <lineage>
        <taxon>Bacteria</taxon>
        <taxon>Bacillati</taxon>
        <taxon>Bacillota</taxon>
        <taxon>Clostridia</taxon>
        <taxon>Peptostreptococcales</taxon>
        <taxon>Anaerovoracaceae</taxon>
        <taxon>Aminipila</taxon>
    </lineage>
</organism>
<keyword evidence="2" id="KW-0274">FAD</keyword>